<dbReference type="InterPro" id="IPR004869">
    <property type="entry name" value="MMPL_dom"/>
</dbReference>
<dbReference type="RefSeq" id="WP_209513458.1">
    <property type="nucleotide sequence ID" value="NZ_JAGIOH010000001.1"/>
</dbReference>
<accession>A0ABS4XX18</accession>
<dbReference type="InterPro" id="IPR050545">
    <property type="entry name" value="Mycobact_MmpL"/>
</dbReference>
<gene>
    <name evidence="10" type="ORF">JO379_000389</name>
</gene>
<proteinExistence type="inferred from homology"/>
<dbReference type="Gene3D" id="1.20.1640.10">
    <property type="entry name" value="Multidrug efflux transporter AcrB transmembrane domain"/>
    <property type="match status" value="2"/>
</dbReference>
<dbReference type="Proteomes" id="UP001519291">
    <property type="component" value="Unassembled WGS sequence"/>
</dbReference>
<evidence type="ECO:0000259" key="9">
    <source>
        <dbReference type="PROSITE" id="PS50156"/>
    </source>
</evidence>
<sequence>MVGTVAMGLFGTAGLDRLSNTGAAPSGSPAARDSATLGERHGFSDPDLVLLLSAPSDVRSSGVAAVGRAVEEDIRRSPGVGTVSSYWSAKDPDLISRDTRSALVTADLTGDEALRAKTAQRLVTALGDHRGPVKITPTGTAWTHAETLEDNRADLLRAELISAPACALLLLFVFRSLVAALLPVISALIATAGTLAFLRLLTSFTEVSVYASNIATALGLGLAVDYGILVVSRFREESAAGAPPRDAIARSVRTAGSSVVVSASIVLVSISALLLFPFLFLRSAAWAAIAVVVFSAAASVTVVPALLALLGRHIDRFDLFARLRRHGAFGPEGSQGWRRVALAVTRRPVAAALAGTCVLAALSLPAWHVTLGPDSADDLPQHSRTRTAAVAIRHDFASAPERELLVGLPRGTPPEDVEGYARSVSALPQAAAVRTLTGHSPGGPVLVVTSRSDPGAEESAALVQRLRTLPAHGHVLVAGEAAQAVDTLSAIRRASPWCCGLIAAATFVLMALFTRSLLVPLKAVVVAVASLTATLGCLVYVFQDGHLRDVVGDFHVPGYLFATTTVFLLATAYALSVDYEVFIVARIKEEYLASGDNTSAVVVGMQRTGRLVTAASLVFAAAMAGPATSEVASLKLTGVGLALAVLVDAVVVRGALVPGLMTLAGQANWWLPGGRRAVSGMPKGRGRRP</sequence>
<feature type="region of interest" description="Disordered" evidence="7">
    <location>
        <begin position="18"/>
        <end position="39"/>
    </location>
</feature>
<evidence type="ECO:0000256" key="7">
    <source>
        <dbReference type="SAM" id="MobiDB-lite"/>
    </source>
</evidence>
<feature type="transmembrane region" description="Helical" evidence="8">
    <location>
        <begin position="210"/>
        <end position="234"/>
    </location>
</feature>
<evidence type="ECO:0000256" key="2">
    <source>
        <dbReference type="ARBA" id="ARBA00010157"/>
    </source>
</evidence>
<dbReference type="GeneID" id="91567274"/>
<feature type="transmembrane region" description="Helical" evidence="8">
    <location>
        <begin position="611"/>
        <end position="628"/>
    </location>
</feature>
<dbReference type="EMBL" id="JAGIOH010000001">
    <property type="protein sequence ID" value="MBP2400920.1"/>
    <property type="molecule type" value="Genomic_DNA"/>
</dbReference>
<protein>
    <submittedName>
        <fullName evidence="10">RND superfamily putative drug exporter</fullName>
    </submittedName>
</protein>
<dbReference type="SUPFAM" id="SSF82866">
    <property type="entry name" value="Multidrug efflux transporter AcrB transmembrane domain"/>
    <property type="match status" value="2"/>
</dbReference>
<evidence type="ECO:0000313" key="11">
    <source>
        <dbReference type="Proteomes" id="UP001519291"/>
    </source>
</evidence>
<comment type="similarity">
    <text evidence="2">Belongs to the resistance-nodulation-cell division (RND) (TC 2.A.6) family. MmpL subfamily.</text>
</comment>
<evidence type="ECO:0000256" key="4">
    <source>
        <dbReference type="ARBA" id="ARBA00022692"/>
    </source>
</evidence>
<feature type="transmembrane region" description="Helical" evidence="8">
    <location>
        <begin position="286"/>
        <end position="310"/>
    </location>
</feature>
<feature type="transmembrane region" description="Helical" evidence="8">
    <location>
        <begin position="165"/>
        <end position="198"/>
    </location>
</feature>
<evidence type="ECO:0000256" key="3">
    <source>
        <dbReference type="ARBA" id="ARBA00022475"/>
    </source>
</evidence>
<evidence type="ECO:0000256" key="8">
    <source>
        <dbReference type="SAM" id="Phobius"/>
    </source>
</evidence>
<keyword evidence="5 8" id="KW-1133">Transmembrane helix</keyword>
<comment type="subcellular location">
    <subcellularLocation>
        <location evidence="1">Cell membrane</location>
        <topology evidence="1">Multi-pass membrane protein</topology>
    </subcellularLocation>
</comment>
<evidence type="ECO:0000256" key="1">
    <source>
        <dbReference type="ARBA" id="ARBA00004651"/>
    </source>
</evidence>
<dbReference type="InterPro" id="IPR000731">
    <property type="entry name" value="SSD"/>
</dbReference>
<keyword evidence="11" id="KW-1185">Reference proteome</keyword>
<dbReference type="PANTHER" id="PTHR33406">
    <property type="entry name" value="MEMBRANE PROTEIN MJ1562-RELATED"/>
    <property type="match status" value="1"/>
</dbReference>
<evidence type="ECO:0000256" key="6">
    <source>
        <dbReference type="ARBA" id="ARBA00023136"/>
    </source>
</evidence>
<keyword evidence="3" id="KW-1003">Cell membrane</keyword>
<comment type="caution">
    <text evidence="10">The sequence shown here is derived from an EMBL/GenBank/DDBJ whole genome shotgun (WGS) entry which is preliminary data.</text>
</comment>
<keyword evidence="4 8" id="KW-0812">Transmembrane</keyword>
<keyword evidence="6 8" id="KW-0472">Membrane</keyword>
<reference evidence="10 11" key="1">
    <citation type="submission" date="2021-03" db="EMBL/GenBank/DDBJ databases">
        <title>Sequencing the genomes of 1000 actinobacteria strains.</title>
        <authorList>
            <person name="Klenk H.-P."/>
        </authorList>
    </citation>
    <scope>NUCLEOTIDE SEQUENCE [LARGE SCALE GENOMIC DNA]</scope>
    <source>
        <strain evidence="10 11">DSM 41480</strain>
    </source>
</reference>
<feature type="domain" description="SSD" evidence="9">
    <location>
        <begin position="178"/>
        <end position="309"/>
    </location>
</feature>
<dbReference type="PROSITE" id="PS50156">
    <property type="entry name" value="SSD"/>
    <property type="match status" value="1"/>
</dbReference>
<feature type="transmembrane region" description="Helical" evidence="8">
    <location>
        <begin position="494"/>
        <end position="514"/>
    </location>
</feature>
<evidence type="ECO:0000313" key="10">
    <source>
        <dbReference type="EMBL" id="MBP2400920.1"/>
    </source>
</evidence>
<evidence type="ECO:0000256" key="5">
    <source>
        <dbReference type="ARBA" id="ARBA00022989"/>
    </source>
</evidence>
<feature type="transmembrane region" description="Helical" evidence="8">
    <location>
        <begin position="554"/>
        <end position="576"/>
    </location>
</feature>
<organism evidence="10 11">
    <name type="scientific">Streptomyces syringium</name>
    <dbReference type="NCBI Taxonomy" id="76729"/>
    <lineage>
        <taxon>Bacteria</taxon>
        <taxon>Bacillati</taxon>
        <taxon>Actinomycetota</taxon>
        <taxon>Actinomycetes</taxon>
        <taxon>Kitasatosporales</taxon>
        <taxon>Streptomycetaceae</taxon>
        <taxon>Streptomyces</taxon>
    </lineage>
</organism>
<name>A0ABS4XX18_9ACTN</name>
<dbReference type="Pfam" id="PF03176">
    <property type="entry name" value="MMPL"/>
    <property type="match status" value="2"/>
</dbReference>
<dbReference type="PANTHER" id="PTHR33406:SF11">
    <property type="entry name" value="MEMBRANE PROTEIN SCO6666-RELATED"/>
    <property type="match status" value="1"/>
</dbReference>
<feature type="transmembrane region" description="Helical" evidence="8">
    <location>
        <begin position="521"/>
        <end position="542"/>
    </location>
</feature>
<feature type="transmembrane region" description="Helical" evidence="8">
    <location>
        <begin position="255"/>
        <end position="280"/>
    </location>
</feature>